<dbReference type="RefSeq" id="WP_145180873.1">
    <property type="nucleotide sequence ID" value="NZ_CP036266.1"/>
</dbReference>
<reference evidence="1 2" key="1">
    <citation type="submission" date="2019-02" db="EMBL/GenBank/DDBJ databases">
        <title>Deep-cultivation of Planctomycetes and their phenomic and genomic characterization uncovers novel biology.</title>
        <authorList>
            <person name="Wiegand S."/>
            <person name="Jogler M."/>
            <person name="Boedeker C."/>
            <person name="Pinto D."/>
            <person name="Vollmers J."/>
            <person name="Rivas-Marin E."/>
            <person name="Kohn T."/>
            <person name="Peeters S.H."/>
            <person name="Heuer A."/>
            <person name="Rast P."/>
            <person name="Oberbeckmann S."/>
            <person name="Bunk B."/>
            <person name="Jeske O."/>
            <person name="Meyerdierks A."/>
            <person name="Storesund J.E."/>
            <person name="Kallscheuer N."/>
            <person name="Luecker S."/>
            <person name="Lage O.M."/>
            <person name="Pohl T."/>
            <person name="Merkel B.J."/>
            <person name="Hornburger P."/>
            <person name="Mueller R.-W."/>
            <person name="Bruemmer F."/>
            <person name="Labrenz M."/>
            <person name="Spormann A.M."/>
            <person name="Op den Camp H."/>
            <person name="Overmann J."/>
            <person name="Amann R."/>
            <person name="Jetten M.S.M."/>
            <person name="Mascher T."/>
            <person name="Medema M.H."/>
            <person name="Devos D.P."/>
            <person name="Kaster A.-K."/>
            <person name="Ovreas L."/>
            <person name="Rohde M."/>
            <person name="Galperin M.Y."/>
            <person name="Jogler C."/>
        </authorList>
    </citation>
    <scope>NUCLEOTIDE SEQUENCE [LARGE SCALE GENOMIC DNA]</scope>
    <source>
        <strain evidence="1 2">HG66A1</strain>
    </source>
</reference>
<keyword evidence="2" id="KW-1185">Reference proteome</keyword>
<evidence type="ECO:0000313" key="1">
    <source>
        <dbReference type="EMBL" id="QDT18961.1"/>
    </source>
</evidence>
<proteinExistence type="predicted"/>
<dbReference type="OrthoDB" id="9800845at2"/>
<evidence type="ECO:0000313" key="2">
    <source>
        <dbReference type="Proteomes" id="UP000320421"/>
    </source>
</evidence>
<gene>
    <name evidence="1" type="ORF">HG66A1_07240</name>
</gene>
<sequence>MIQNKRQLADAIKAAGLPQNLLRIWDGDVPAQLRYTLQDPSSFFEAFLMHPEGIPSPDELVILWQTNGESIVGYLSVTGIFIRNYLEDGPDDYDVLGSTYQQMLGELFSKLIMREVPDQELAECVDFLDFRYLPQLQGFMAHNPDWETNTIPFIAGLEASASPPDSDSTSG</sequence>
<accession>A0A517PHZ8</accession>
<dbReference type="Proteomes" id="UP000320421">
    <property type="component" value="Chromosome"/>
</dbReference>
<dbReference type="EMBL" id="CP036266">
    <property type="protein sequence ID" value="QDT18961.1"/>
    <property type="molecule type" value="Genomic_DNA"/>
</dbReference>
<protein>
    <submittedName>
        <fullName evidence="1">Uncharacterized protein</fullName>
    </submittedName>
</protein>
<dbReference type="AlphaFoldDB" id="A0A517PHZ8"/>
<name>A0A517PHZ8_9PLAN</name>
<organism evidence="1 2">
    <name type="scientific">Gimesia chilikensis</name>
    <dbReference type="NCBI Taxonomy" id="2605989"/>
    <lineage>
        <taxon>Bacteria</taxon>
        <taxon>Pseudomonadati</taxon>
        <taxon>Planctomycetota</taxon>
        <taxon>Planctomycetia</taxon>
        <taxon>Planctomycetales</taxon>
        <taxon>Planctomycetaceae</taxon>
        <taxon>Gimesia</taxon>
    </lineage>
</organism>